<protein>
    <submittedName>
        <fullName evidence="4">HAD family hydrolase</fullName>
    </submittedName>
</protein>
<evidence type="ECO:0000313" key="5">
    <source>
        <dbReference type="Proteomes" id="UP001144036"/>
    </source>
</evidence>
<proteinExistence type="predicted"/>
<evidence type="ECO:0000256" key="2">
    <source>
        <dbReference type="ARBA" id="ARBA00022801"/>
    </source>
</evidence>
<sequence length="229" mass="24343">MIHGILFDLDGTLLDHRTAADTAIGAWVTERAPGHPRLGEAGALWAALEEPHLAAWHAGECSLQEQRRRRVRAFCAELAIEIPADLDAAYAGFAEHYRRGWVAFPDAAGALATLDGFRLGVLTNGTQEVQEEKVRVIGLAGWAGPVLTGEVLGGCFKPAAACYTAAAAALGLPPEEVLLVGDDLANDVTGPAVTGMRSVWLDRLGLRPGPEGFPRITTLTELAPLLRPR</sequence>
<keyword evidence="5" id="KW-1185">Reference proteome</keyword>
<keyword evidence="2 4" id="KW-0378">Hydrolase</keyword>
<dbReference type="Proteomes" id="UP001144036">
    <property type="component" value="Unassembled WGS sequence"/>
</dbReference>
<dbReference type="InterPro" id="IPR006439">
    <property type="entry name" value="HAD-SF_hydro_IA"/>
</dbReference>
<dbReference type="Pfam" id="PF00702">
    <property type="entry name" value="Hydrolase"/>
    <property type="match status" value="1"/>
</dbReference>
<name>A0ABT4SK43_9ACTN</name>
<reference evidence="4" key="1">
    <citation type="submission" date="2022-11" db="EMBL/GenBank/DDBJ databases">
        <title>Nonomuraea corallina sp. nov., a new species of the genus Nonomuraea isolated from sea side sediment in Thai sea.</title>
        <authorList>
            <person name="Ngamcharungchit C."/>
            <person name="Matsumoto A."/>
            <person name="Suriyachadkun C."/>
            <person name="Panbangred W."/>
            <person name="Inahashi Y."/>
            <person name="Intra B."/>
        </authorList>
    </citation>
    <scope>NUCLEOTIDE SEQUENCE</scope>
    <source>
        <strain evidence="4">MCN248</strain>
    </source>
</reference>
<keyword evidence="3" id="KW-0460">Magnesium</keyword>
<accession>A0ABT4SK43</accession>
<dbReference type="NCBIfam" id="TIGR01549">
    <property type="entry name" value="HAD-SF-IA-v1"/>
    <property type="match status" value="1"/>
</dbReference>
<dbReference type="EMBL" id="JAPNNL010000166">
    <property type="protein sequence ID" value="MDA0637598.1"/>
    <property type="molecule type" value="Genomic_DNA"/>
</dbReference>
<dbReference type="InterPro" id="IPR036412">
    <property type="entry name" value="HAD-like_sf"/>
</dbReference>
<evidence type="ECO:0000313" key="4">
    <source>
        <dbReference type="EMBL" id="MDA0637598.1"/>
    </source>
</evidence>
<dbReference type="PANTHER" id="PTHR46470">
    <property type="entry name" value="N-ACYLNEURAMINATE-9-PHOSPHATASE"/>
    <property type="match status" value="1"/>
</dbReference>
<evidence type="ECO:0000256" key="3">
    <source>
        <dbReference type="ARBA" id="ARBA00022842"/>
    </source>
</evidence>
<comment type="caution">
    <text evidence="4">The sequence shown here is derived from an EMBL/GenBank/DDBJ whole genome shotgun (WGS) entry which is preliminary data.</text>
</comment>
<comment type="cofactor">
    <cofactor evidence="1">
        <name>Mg(2+)</name>
        <dbReference type="ChEBI" id="CHEBI:18420"/>
    </cofactor>
</comment>
<organism evidence="4 5">
    <name type="scientific">Nonomuraea corallina</name>
    <dbReference type="NCBI Taxonomy" id="2989783"/>
    <lineage>
        <taxon>Bacteria</taxon>
        <taxon>Bacillati</taxon>
        <taxon>Actinomycetota</taxon>
        <taxon>Actinomycetes</taxon>
        <taxon>Streptosporangiales</taxon>
        <taxon>Streptosporangiaceae</taxon>
        <taxon>Nonomuraea</taxon>
    </lineage>
</organism>
<dbReference type="GO" id="GO:0016787">
    <property type="term" value="F:hydrolase activity"/>
    <property type="evidence" value="ECO:0007669"/>
    <property type="project" value="UniProtKB-KW"/>
</dbReference>
<dbReference type="SUPFAM" id="SSF56784">
    <property type="entry name" value="HAD-like"/>
    <property type="match status" value="1"/>
</dbReference>
<dbReference type="InterPro" id="IPR051400">
    <property type="entry name" value="HAD-like_hydrolase"/>
</dbReference>
<gene>
    <name evidence="4" type="ORF">OUY22_29680</name>
</gene>
<dbReference type="InterPro" id="IPR023214">
    <property type="entry name" value="HAD_sf"/>
</dbReference>
<evidence type="ECO:0000256" key="1">
    <source>
        <dbReference type="ARBA" id="ARBA00001946"/>
    </source>
</evidence>
<dbReference type="RefSeq" id="WP_270158497.1">
    <property type="nucleotide sequence ID" value="NZ_JAPNNL010000166.1"/>
</dbReference>
<dbReference type="SFLD" id="SFLDS00003">
    <property type="entry name" value="Haloacid_Dehalogenase"/>
    <property type="match status" value="1"/>
</dbReference>
<dbReference type="SFLD" id="SFLDG01129">
    <property type="entry name" value="C1.5:_HAD__Beta-PGM__Phosphata"/>
    <property type="match status" value="1"/>
</dbReference>
<dbReference type="Gene3D" id="1.20.120.1600">
    <property type="match status" value="1"/>
</dbReference>
<dbReference type="Gene3D" id="3.40.50.1000">
    <property type="entry name" value="HAD superfamily/HAD-like"/>
    <property type="match status" value="1"/>
</dbReference>
<dbReference type="PANTHER" id="PTHR46470:SF4">
    <property type="entry name" value="5-AMINO-6-(5-PHOSPHO-D-RIBITYLAMINO)URACIL PHOSPHATASE YIGB"/>
    <property type="match status" value="1"/>
</dbReference>